<evidence type="ECO:0000256" key="1">
    <source>
        <dbReference type="SAM" id="MobiDB-lite"/>
    </source>
</evidence>
<dbReference type="EMBL" id="JASJQH010000037">
    <property type="protein sequence ID" value="KAK9768062.1"/>
    <property type="molecule type" value="Genomic_DNA"/>
</dbReference>
<gene>
    <name evidence="3" type="primary">VAC7_4</name>
    <name evidence="3" type="ORF">K7432_001599</name>
</gene>
<protein>
    <submittedName>
        <fullName evidence="3">Vacuolar inheritance and morphology protein</fullName>
    </submittedName>
</protein>
<feature type="compositionally biased region" description="Polar residues" evidence="1">
    <location>
        <begin position="90"/>
        <end position="105"/>
    </location>
</feature>
<evidence type="ECO:0000313" key="3">
    <source>
        <dbReference type="EMBL" id="KAK9768062.1"/>
    </source>
</evidence>
<name>A0ABR2X2R4_9FUNG</name>
<keyword evidence="2" id="KW-0472">Membrane</keyword>
<evidence type="ECO:0000256" key="2">
    <source>
        <dbReference type="SAM" id="Phobius"/>
    </source>
</evidence>
<organism evidence="3 4">
    <name type="scientific">Basidiobolus ranarum</name>
    <dbReference type="NCBI Taxonomy" id="34480"/>
    <lineage>
        <taxon>Eukaryota</taxon>
        <taxon>Fungi</taxon>
        <taxon>Fungi incertae sedis</taxon>
        <taxon>Zoopagomycota</taxon>
        <taxon>Entomophthoromycotina</taxon>
        <taxon>Basidiobolomycetes</taxon>
        <taxon>Basidiobolales</taxon>
        <taxon>Basidiobolaceae</taxon>
        <taxon>Basidiobolus</taxon>
    </lineage>
</organism>
<reference evidence="3 4" key="1">
    <citation type="submission" date="2023-04" db="EMBL/GenBank/DDBJ databases">
        <title>Genome of Basidiobolus ranarum AG-B5.</title>
        <authorList>
            <person name="Stajich J.E."/>
            <person name="Carter-House D."/>
            <person name="Gryganskyi A."/>
        </authorList>
    </citation>
    <scope>NUCLEOTIDE SEQUENCE [LARGE SCALE GENOMIC DNA]</scope>
    <source>
        <strain evidence="3 4">AG-B5</strain>
    </source>
</reference>
<dbReference type="PANTHER" id="PTHR28258:SF1">
    <property type="entry name" value="VACUOLAR SEGREGATION PROTEIN 7"/>
    <property type="match status" value="1"/>
</dbReference>
<comment type="caution">
    <text evidence="3">The sequence shown here is derived from an EMBL/GenBank/DDBJ whole genome shotgun (WGS) entry which is preliminary data.</text>
</comment>
<dbReference type="PANTHER" id="PTHR28258">
    <property type="entry name" value="VACUOLAR SEGREGATION PROTEIN 7"/>
    <property type="match status" value="1"/>
</dbReference>
<dbReference type="InterPro" id="IPR024260">
    <property type="entry name" value="Vac7"/>
</dbReference>
<sequence length="551" mass="62901">MLDRLTDLDDHELDEQAAIFLHAKKNKKDPQSRLVAKTHRKNNCSDAESLVTSYEDRSAFKFRPLVEPFIQTGDKRKTLKGKASLNTFQPRELSVETSDGALNSLRTRRSNESDAPTSNTARISKKPSKSSTNFSETKKGNRLFSYTSDGGDSEEEEYFVYPKHRTCGRNSPKRNSSSISLNEAVDKHPRSHSGTSGVSKYPDSRKNDLSRMSSPRISRTEHYQPVGSTDQERRPDRHYQHHPSYLSDSEDDGEYITQWRHDKRMGRSLAVPKKGAKQREESLGPRSFRRSRQQESTCHGDSEEEEETLPLFWKMNPEAKRRKRKPKKVNPLFGTLSVFIIIFALCTMYSYTTIPLDDVSPISFTNILAAEKELVFDLHLRGHNWNIWPVEVTTIDIGVFATAKKKNETSTPLNFDRLATTGTTPAEFLGNVDHLDEPIVFASGWGVREVVSTVIAQFRLRNPGSPNEDGENKWYSILRNPYDLTVRGVLKYKLLFRTHAVRICAIQGLDPTGDELRYDSLVLCDRENWDPQQDGYVRRTISPNETYITSS</sequence>
<accession>A0ABR2X2R4</accession>
<keyword evidence="4" id="KW-1185">Reference proteome</keyword>
<keyword evidence="2" id="KW-0812">Transmembrane</keyword>
<keyword evidence="2" id="KW-1133">Transmembrane helix</keyword>
<dbReference type="Proteomes" id="UP001479436">
    <property type="component" value="Unassembled WGS sequence"/>
</dbReference>
<dbReference type="Pfam" id="PF12751">
    <property type="entry name" value="Vac7"/>
    <property type="match status" value="1"/>
</dbReference>
<feature type="transmembrane region" description="Helical" evidence="2">
    <location>
        <begin position="329"/>
        <end position="351"/>
    </location>
</feature>
<proteinExistence type="predicted"/>
<feature type="compositionally biased region" description="Polar residues" evidence="1">
    <location>
        <begin position="113"/>
        <end position="122"/>
    </location>
</feature>
<feature type="region of interest" description="Disordered" evidence="1">
    <location>
        <begin position="266"/>
        <end position="309"/>
    </location>
</feature>
<evidence type="ECO:0000313" key="4">
    <source>
        <dbReference type="Proteomes" id="UP001479436"/>
    </source>
</evidence>
<feature type="region of interest" description="Disordered" evidence="1">
    <location>
        <begin position="90"/>
        <end position="253"/>
    </location>
</feature>